<comment type="caution">
    <text evidence="13">The sequence shown here is derived from an EMBL/GenBank/DDBJ whole genome shotgun (WGS) entry which is preliminary data.</text>
</comment>
<sequence length="705" mass="78077">MYDLSIRGDSMQKDQQPIFNKKTQSVDHFNPMQQLRNFNFKKMVKGMRFRITVLILLMSLIPLNIISSIEMSQFNKETTSSISDKELTLARSNADIVDDWMGVKISSIEEMIANTKDFNKLSYEDVNKLVMPIGVIDSEVSSTSMVPANGIIGTGETAYDLSERDYFRIPRDTGKATISDVFINKKSGNMNIAFSVPILNEKKAFNGIIVSLAEIDILKKYIGKIKIEETGYGFMISSKGDFIYHPDKKMLNQNYTKVITSKSFTNAIKNQVMVEDSGVFTYTDDKGISKHAAYATVPRTDWKVIVTVPKSEVYKEIDHISFLTKILVGSTIVIVILLSILLAGLIARPIERLSRHVDILAKADFTNTLSPRLLKRSDEVGNLARSMETMTGSIRMVLKQVVDETSNVQLNINQSSERMAELASQVEDVSATTEQMSAGMQETAALTEHMNATSEEITKAVHSIADKAQEGAEVVEDISGRAQQLREEAIHSRDAALEIRNVIETESRTAIKKADAVEEINMLTASILQITSQTNLLALNASIEAARAGEAGRGFAVVATEIRKLAEHSAATANRIKEVNRLVLESVSGITQASEKALEFIDQTVIHDYSRLVDTGEQYFKDAKTFQNLVIDFSATSEELLASIQTVSHSIKEVTDSNNESAVGTHDIAERTAEMLTKSEGMSNLMKTTEDTALKLIEAVSKFKI</sequence>
<proteinExistence type="inferred from homology"/>
<evidence type="ECO:0000256" key="3">
    <source>
        <dbReference type="ARBA" id="ARBA00022500"/>
    </source>
</evidence>
<dbReference type="SUPFAM" id="SSF58104">
    <property type="entry name" value="Methyl-accepting chemotaxis protein (MCP) signaling domain"/>
    <property type="match status" value="1"/>
</dbReference>
<keyword evidence="5 10" id="KW-1133">Transmembrane helix</keyword>
<dbReference type="GO" id="GO:0007165">
    <property type="term" value="P:signal transduction"/>
    <property type="evidence" value="ECO:0007669"/>
    <property type="project" value="UniProtKB-KW"/>
</dbReference>
<accession>A0A7X2H158</accession>
<keyword evidence="3" id="KW-0145">Chemotaxis</keyword>
<comment type="subcellular location">
    <subcellularLocation>
        <location evidence="1">Cell membrane</location>
        <topology evidence="1">Multi-pass membrane protein</topology>
    </subcellularLocation>
</comment>
<feature type="domain" description="HAMP" evidence="12">
    <location>
        <begin position="344"/>
        <end position="399"/>
    </location>
</feature>
<evidence type="ECO:0000256" key="4">
    <source>
        <dbReference type="ARBA" id="ARBA00022692"/>
    </source>
</evidence>
<feature type="domain" description="Methyl-accepting transducer" evidence="11">
    <location>
        <begin position="418"/>
        <end position="655"/>
    </location>
</feature>
<keyword evidence="7 9" id="KW-0807">Transducer</keyword>
<evidence type="ECO:0000256" key="7">
    <source>
        <dbReference type="ARBA" id="ARBA00023224"/>
    </source>
</evidence>
<evidence type="ECO:0000313" key="14">
    <source>
        <dbReference type="Proteomes" id="UP000463051"/>
    </source>
</evidence>
<reference evidence="13 14" key="1">
    <citation type="submission" date="2019-11" db="EMBL/GenBank/DDBJ databases">
        <title>Paenibacillus monticola sp. nov., a novel PGPR strain isolated from mountain sample in China.</title>
        <authorList>
            <person name="Zhao Q."/>
            <person name="Li H.-P."/>
            <person name="Zhang J.-L."/>
        </authorList>
    </citation>
    <scope>NUCLEOTIDE SEQUENCE [LARGE SCALE GENOMIC DNA]</scope>
    <source>
        <strain evidence="13 14">LC-T2</strain>
    </source>
</reference>
<feature type="transmembrane region" description="Helical" evidence="10">
    <location>
        <begin position="51"/>
        <end position="69"/>
    </location>
</feature>
<dbReference type="PROSITE" id="PS50111">
    <property type="entry name" value="CHEMOTAXIS_TRANSDUC_2"/>
    <property type="match status" value="1"/>
</dbReference>
<dbReference type="Pfam" id="PF00015">
    <property type="entry name" value="MCPsignal"/>
    <property type="match status" value="1"/>
</dbReference>
<evidence type="ECO:0000256" key="10">
    <source>
        <dbReference type="SAM" id="Phobius"/>
    </source>
</evidence>
<keyword evidence="4 10" id="KW-0812">Transmembrane</keyword>
<dbReference type="InterPro" id="IPR003660">
    <property type="entry name" value="HAMP_dom"/>
</dbReference>
<keyword evidence="6 10" id="KW-0472">Membrane</keyword>
<dbReference type="Proteomes" id="UP000463051">
    <property type="component" value="Unassembled WGS sequence"/>
</dbReference>
<dbReference type="SMART" id="SM00283">
    <property type="entry name" value="MA"/>
    <property type="match status" value="1"/>
</dbReference>
<dbReference type="InterPro" id="IPR033479">
    <property type="entry name" value="dCache_1"/>
</dbReference>
<evidence type="ECO:0000256" key="1">
    <source>
        <dbReference type="ARBA" id="ARBA00004651"/>
    </source>
</evidence>
<dbReference type="Pfam" id="PF00672">
    <property type="entry name" value="HAMP"/>
    <property type="match status" value="1"/>
</dbReference>
<dbReference type="InterPro" id="IPR004089">
    <property type="entry name" value="MCPsignal_dom"/>
</dbReference>
<name>A0A7X2H158_9BACL</name>
<dbReference type="Pfam" id="PF02743">
    <property type="entry name" value="dCache_1"/>
    <property type="match status" value="1"/>
</dbReference>
<dbReference type="EMBL" id="WJXB01000001">
    <property type="protein sequence ID" value="MRN51478.1"/>
    <property type="molecule type" value="Genomic_DNA"/>
</dbReference>
<evidence type="ECO:0000256" key="8">
    <source>
        <dbReference type="ARBA" id="ARBA00029447"/>
    </source>
</evidence>
<feature type="transmembrane region" description="Helical" evidence="10">
    <location>
        <begin position="326"/>
        <end position="347"/>
    </location>
</feature>
<keyword evidence="2" id="KW-1003">Cell membrane</keyword>
<organism evidence="13 14">
    <name type="scientific">Paenibacillus monticola</name>
    <dbReference type="NCBI Taxonomy" id="2666075"/>
    <lineage>
        <taxon>Bacteria</taxon>
        <taxon>Bacillati</taxon>
        <taxon>Bacillota</taxon>
        <taxon>Bacilli</taxon>
        <taxon>Bacillales</taxon>
        <taxon>Paenibacillaceae</taxon>
        <taxon>Paenibacillus</taxon>
    </lineage>
</organism>
<dbReference type="CDD" id="cd06225">
    <property type="entry name" value="HAMP"/>
    <property type="match status" value="1"/>
</dbReference>
<dbReference type="AlphaFoldDB" id="A0A7X2H158"/>
<keyword evidence="14" id="KW-1185">Reference proteome</keyword>
<dbReference type="CDD" id="cd12912">
    <property type="entry name" value="PDC2_MCP_like"/>
    <property type="match status" value="1"/>
</dbReference>
<dbReference type="SMART" id="SM00304">
    <property type="entry name" value="HAMP"/>
    <property type="match status" value="1"/>
</dbReference>
<dbReference type="PANTHER" id="PTHR32089:SF112">
    <property type="entry name" value="LYSOZYME-LIKE PROTEIN-RELATED"/>
    <property type="match status" value="1"/>
</dbReference>
<dbReference type="Gene3D" id="1.10.287.950">
    <property type="entry name" value="Methyl-accepting chemotaxis protein"/>
    <property type="match status" value="1"/>
</dbReference>
<dbReference type="GO" id="GO:0006935">
    <property type="term" value="P:chemotaxis"/>
    <property type="evidence" value="ECO:0007669"/>
    <property type="project" value="UniProtKB-KW"/>
</dbReference>
<evidence type="ECO:0000256" key="9">
    <source>
        <dbReference type="PROSITE-ProRule" id="PRU00284"/>
    </source>
</evidence>
<dbReference type="CDD" id="cd12914">
    <property type="entry name" value="PDC1_DGC_like"/>
    <property type="match status" value="1"/>
</dbReference>
<evidence type="ECO:0000259" key="11">
    <source>
        <dbReference type="PROSITE" id="PS50111"/>
    </source>
</evidence>
<dbReference type="Gene3D" id="6.10.340.10">
    <property type="match status" value="1"/>
</dbReference>
<evidence type="ECO:0000313" key="13">
    <source>
        <dbReference type="EMBL" id="MRN51478.1"/>
    </source>
</evidence>
<evidence type="ECO:0000256" key="6">
    <source>
        <dbReference type="ARBA" id="ARBA00023136"/>
    </source>
</evidence>
<protein>
    <submittedName>
        <fullName evidence="13">HAMP domain-containing protein</fullName>
    </submittedName>
</protein>
<gene>
    <name evidence="13" type="ORF">GJB61_00455</name>
</gene>
<evidence type="ECO:0000256" key="2">
    <source>
        <dbReference type="ARBA" id="ARBA00022475"/>
    </source>
</evidence>
<evidence type="ECO:0000256" key="5">
    <source>
        <dbReference type="ARBA" id="ARBA00022989"/>
    </source>
</evidence>
<dbReference type="GO" id="GO:0005886">
    <property type="term" value="C:plasma membrane"/>
    <property type="evidence" value="ECO:0007669"/>
    <property type="project" value="UniProtKB-SubCell"/>
</dbReference>
<dbReference type="PROSITE" id="PS50885">
    <property type="entry name" value="HAMP"/>
    <property type="match status" value="1"/>
</dbReference>
<dbReference type="Gene3D" id="3.30.450.20">
    <property type="entry name" value="PAS domain"/>
    <property type="match status" value="1"/>
</dbReference>
<evidence type="ECO:0000259" key="12">
    <source>
        <dbReference type="PROSITE" id="PS50885"/>
    </source>
</evidence>
<dbReference type="PANTHER" id="PTHR32089">
    <property type="entry name" value="METHYL-ACCEPTING CHEMOTAXIS PROTEIN MCPB"/>
    <property type="match status" value="1"/>
</dbReference>
<comment type="similarity">
    <text evidence="8">Belongs to the methyl-accepting chemotaxis (MCP) protein family.</text>
</comment>